<dbReference type="KEGG" id="vg:26049321"/>
<sequence length="149" mass="16796">MSDENSELIITLVSSLKPRIGLDKLTTNTIHIVLKEAMELVEELNIPGSEKRDNVLRVVKVLVEDLVDNENEKQLILDIIENNVLENTMDLIIKASKGEININNKTTQKQLTRCFTVGLRIIALFVTACTKKPKDKTVKIVKTNNTDKI</sequence>
<reference evidence="1 2" key="1">
    <citation type="journal article" date="2015" name="Genome Announc.">
        <title>The 474-Kilobase-Pair Complete Genome Sequence of CeV-01B, a Virus Infecting Haptolina (Chrysochromulina) ericina (Prymnesiophyceae).</title>
        <authorList>
            <person name="Gallot-Lavallee L."/>
            <person name="Pagarete A."/>
            <person name="Legendre M."/>
            <person name="Santini S."/>
            <person name="Sandaa R.A."/>
            <person name="Himmelbauer H."/>
            <person name="Ogata H."/>
            <person name="Bratbak G."/>
            <person name="Claverie J.M."/>
        </authorList>
    </citation>
    <scope>NUCLEOTIDE SEQUENCE [LARGE SCALE GENOMIC DNA]</scope>
    <source>
        <strain evidence="1">CeV-01B</strain>
    </source>
</reference>
<proteinExistence type="predicted"/>
<organism evidence="1 2">
    <name type="scientific">Chrysochromulina ericina virus CeV-01B</name>
    <dbReference type="NCBI Taxonomy" id="3070830"/>
    <lineage>
        <taxon>Viruses</taxon>
        <taxon>Varidnaviria</taxon>
        <taxon>Bamfordvirae</taxon>
        <taxon>Nucleocytoviricota</taxon>
        <taxon>Megaviricetes</taxon>
        <taxon>Imitervirales</taxon>
        <taxon>Mesomimiviridae</taxon>
        <taxon>Tethysvirus</taxon>
        <taxon>Tethysvirus raunefjordenense</taxon>
    </lineage>
</organism>
<evidence type="ECO:0000313" key="2">
    <source>
        <dbReference type="Proteomes" id="UP000203826"/>
    </source>
</evidence>
<dbReference type="Proteomes" id="UP000203826">
    <property type="component" value="Segment"/>
</dbReference>
<gene>
    <name evidence="1" type="ORF">ceV_454</name>
</gene>
<accession>A0A0N9R417</accession>
<keyword evidence="2" id="KW-1185">Reference proteome</keyword>
<evidence type="ECO:0000313" key="1">
    <source>
        <dbReference type="EMBL" id="ALH23360.1"/>
    </source>
</evidence>
<dbReference type="EMBL" id="KT820662">
    <property type="protein sequence ID" value="ALH23360.1"/>
    <property type="molecule type" value="Genomic_DNA"/>
</dbReference>
<name>A0A0N9R417_9VIRU</name>
<protein>
    <submittedName>
        <fullName evidence="1">Uncharacterized protein</fullName>
    </submittedName>
</protein>